<dbReference type="Gene3D" id="2.60.40.4100">
    <property type="entry name" value="Zona pellucida, ZP-C domain"/>
    <property type="match status" value="1"/>
</dbReference>
<keyword evidence="2" id="KW-1003">Cell membrane</keyword>
<gene>
    <name evidence="13" type="ORF">DNTS_022131</name>
</gene>
<feature type="region of interest" description="Disordered" evidence="10">
    <location>
        <begin position="754"/>
        <end position="808"/>
    </location>
</feature>
<keyword evidence="4 11" id="KW-0812">Transmembrane</keyword>
<dbReference type="GO" id="GO:0017015">
    <property type="term" value="P:regulation of transforming growth factor beta receptor signaling pathway"/>
    <property type="evidence" value="ECO:0007669"/>
    <property type="project" value="TreeGrafter"/>
</dbReference>
<evidence type="ECO:0000256" key="6">
    <source>
        <dbReference type="ARBA" id="ARBA00022989"/>
    </source>
</evidence>
<dbReference type="PANTHER" id="PTHR14002">
    <property type="entry name" value="ENDOGLIN/TGF-BETA RECEPTOR TYPE III"/>
    <property type="match status" value="1"/>
</dbReference>
<keyword evidence="9" id="KW-0325">Glycoprotein</keyword>
<comment type="caution">
    <text evidence="13">The sequence shown here is derived from an EMBL/GenBank/DDBJ whole genome shotgun (WGS) entry which is preliminary data.</text>
</comment>
<dbReference type="Gene3D" id="2.60.40.3210">
    <property type="entry name" value="Zona pellucida, ZP-N domain"/>
    <property type="match status" value="1"/>
</dbReference>
<reference evidence="13 14" key="1">
    <citation type="journal article" date="2019" name="Sci. Data">
        <title>Hybrid genome assembly and annotation of Danionella translucida.</title>
        <authorList>
            <person name="Kadobianskyi M."/>
            <person name="Schulze L."/>
            <person name="Schuelke M."/>
            <person name="Judkewitz B."/>
        </authorList>
    </citation>
    <scope>NUCLEOTIDE SEQUENCE [LARGE SCALE GENOMIC DNA]</scope>
    <source>
        <strain evidence="13 14">Bolton</strain>
    </source>
</reference>
<evidence type="ECO:0000256" key="4">
    <source>
        <dbReference type="ARBA" id="ARBA00022692"/>
    </source>
</evidence>
<dbReference type="OrthoDB" id="8963415at2759"/>
<dbReference type="GO" id="GO:0005024">
    <property type="term" value="F:transforming growth factor beta receptor activity"/>
    <property type="evidence" value="ECO:0007669"/>
    <property type="project" value="TreeGrafter"/>
</dbReference>
<dbReference type="GO" id="GO:0001837">
    <property type="term" value="P:epithelial to mesenchymal transition"/>
    <property type="evidence" value="ECO:0007669"/>
    <property type="project" value="TreeGrafter"/>
</dbReference>
<dbReference type="SMART" id="SM00241">
    <property type="entry name" value="ZP"/>
    <property type="match status" value="1"/>
</dbReference>
<dbReference type="EMBL" id="SRMA01025351">
    <property type="protein sequence ID" value="TRY95733.1"/>
    <property type="molecule type" value="Genomic_DNA"/>
</dbReference>
<dbReference type="InterPro" id="IPR055356">
    <property type="entry name" value="ZP-N"/>
</dbReference>
<evidence type="ECO:0000259" key="12">
    <source>
        <dbReference type="SMART" id="SM00241"/>
    </source>
</evidence>
<proteinExistence type="predicted"/>
<evidence type="ECO:0000313" key="13">
    <source>
        <dbReference type="EMBL" id="TRY95733.1"/>
    </source>
</evidence>
<feature type="non-terminal residue" evidence="13">
    <location>
        <position position="938"/>
    </location>
</feature>
<keyword evidence="5" id="KW-0732">Signal</keyword>
<dbReference type="Pfam" id="PF00100">
    <property type="entry name" value="Zona_pellucida"/>
    <property type="match status" value="1"/>
</dbReference>
<dbReference type="Pfam" id="PF23344">
    <property type="entry name" value="ZP-N"/>
    <property type="match status" value="1"/>
</dbReference>
<evidence type="ECO:0000256" key="9">
    <source>
        <dbReference type="ARBA" id="ARBA00023180"/>
    </source>
</evidence>
<dbReference type="GO" id="GO:0005539">
    <property type="term" value="F:glycosaminoglycan binding"/>
    <property type="evidence" value="ECO:0007669"/>
    <property type="project" value="TreeGrafter"/>
</dbReference>
<keyword evidence="14" id="KW-1185">Reference proteome</keyword>
<dbReference type="InterPro" id="IPR058899">
    <property type="entry name" value="TGFBR3/Endoglin-like_N"/>
</dbReference>
<organism evidence="13 14">
    <name type="scientific">Danionella cerebrum</name>
    <dbReference type="NCBI Taxonomy" id="2873325"/>
    <lineage>
        <taxon>Eukaryota</taxon>
        <taxon>Metazoa</taxon>
        <taxon>Chordata</taxon>
        <taxon>Craniata</taxon>
        <taxon>Vertebrata</taxon>
        <taxon>Euteleostomi</taxon>
        <taxon>Actinopterygii</taxon>
        <taxon>Neopterygii</taxon>
        <taxon>Teleostei</taxon>
        <taxon>Ostariophysi</taxon>
        <taxon>Cypriniformes</taxon>
        <taxon>Danionidae</taxon>
        <taxon>Danioninae</taxon>
        <taxon>Danionella</taxon>
    </lineage>
</organism>
<keyword evidence="3" id="KW-0597">Phosphoprotein</keyword>
<feature type="domain" description="ZP" evidence="12">
    <location>
        <begin position="555"/>
        <end position="853"/>
    </location>
</feature>
<dbReference type="GO" id="GO:0005114">
    <property type="term" value="F:type II transforming growth factor beta receptor binding"/>
    <property type="evidence" value="ECO:0007669"/>
    <property type="project" value="TreeGrafter"/>
</dbReference>
<evidence type="ECO:0000256" key="1">
    <source>
        <dbReference type="ARBA" id="ARBA00004251"/>
    </source>
</evidence>
<evidence type="ECO:0000256" key="11">
    <source>
        <dbReference type="SAM" id="Phobius"/>
    </source>
</evidence>
<evidence type="ECO:0000256" key="2">
    <source>
        <dbReference type="ARBA" id="ARBA00022475"/>
    </source>
</evidence>
<sequence length="938" mass="103088">MGRHKWFHDAAFQKCILNKVDPEEILFQDQIDTGMRSTWKRLRCDLRFFVVAMGTRQMLLDFISGESLNEVKLSPSLSPETNSSPLMERSGNAFDFSLFEDIDGTETGGQTQTETGGRTQTQRLNFCRRENLLKLESSRSPVGIILQIESSLSQDNQDLGCPALGAFDQKPRGINPRGRGNLYLPQKPEDEDEDQDVLFAPQPLSDAQMALSSLQCSMSPAGVLHPVQSQLERVEYSTGCIAREPGAKETHVVSIDRPPHRQVTVVLRPLSLSRPVDRPVILVLSSQHAVHWLLEREGLSHNINVLVQVSGNSTAESSGFSVRVTQVRSLPHTPRVLLRWVLQRHQTLSSLAHAAGGSRVYLRLGEDPSMPTECRLRPLFLSQSQLISELQEQQVHGCASDQLSDTEVHIIRLWAAGSGPCGSLPPEISVSLLPPEAGSGFHKVFMILSSAEKVNWTLFAPGVRGHLRLYSTNHSHEIYRHSPDLTLTSTVTSDLNTPNLLEWTNQNGFPPVTSYSEVDLANRFVIKLREGDSDHVTSEERHHDDIILNSRDALRCQFEDGSLAVSLDTQMLKVWPVASVTLRDQDCQGQFNGSHFLLLFPVTSCGTEGVMDGERVHYTNTLSCESSLLAPERPSVMAPSVRPEEALRLHAALAPAPAPAPPWLLEARAAPLLSMELFVTDAFEKRAVGPCVISAQERLYVQIMVVSAALEAVELQSCVVSPLSGPQAHRGWSIIKDSCPADASFALLSLGRNIQRDEEDPEKPEHVQDPRSERWRNHGDEALRGLPESFRSGNLGEAHQDGAEAPDGESLNPLRFSFVLQPVFNNSIQFLHCRLRVCSGGEGRAGAPACADGTRVPPLTLTAASTQCEDRNLSRPVLVTSPAGFLAPPAGKLAQKPAEMSRQTPSPADEAPVLLLVFGAFLMGLSLMGALWCIYTHT</sequence>
<dbReference type="Proteomes" id="UP000316079">
    <property type="component" value="Unassembled WGS sequence"/>
</dbReference>
<dbReference type="Pfam" id="PF26060">
    <property type="entry name" value="TGFBR3_N"/>
    <property type="match status" value="2"/>
</dbReference>
<keyword evidence="7 11" id="KW-0472">Membrane</keyword>
<name>A0A553R0M4_9TELE</name>
<dbReference type="InterPro" id="IPR055355">
    <property type="entry name" value="ZP-C"/>
</dbReference>
<dbReference type="InterPro" id="IPR042235">
    <property type="entry name" value="ZP-C_dom"/>
</dbReference>
<dbReference type="GO" id="GO:0050431">
    <property type="term" value="F:transforming growth factor beta binding"/>
    <property type="evidence" value="ECO:0007669"/>
    <property type="project" value="TreeGrafter"/>
</dbReference>
<dbReference type="STRING" id="623744.A0A553R0M4"/>
<evidence type="ECO:0000256" key="5">
    <source>
        <dbReference type="ARBA" id="ARBA00022729"/>
    </source>
</evidence>
<comment type="subcellular location">
    <subcellularLocation>
        <location evidence="1">Cell membrane</location>
        <topology evidence="1">Single-pass type I membrane protein</topology>
    </subcellularLocation>
</comment>
<protein>
    <recommendedName>
        <fullName evidence="12">ZP domain-containing protein</fullName>
    </recommendedName>
</protein>
<evidence type="ECO:0000256" key="7">
    <source>
        <dbReference type="ARBA" id="ARBA00023136"/>
    </source>
</evidence>
<dbReference type="GO" id="GO:0016477">
    <property type="term" value="P:cell migration"/>
    <property type="evidence" value="ECO:0007669"/>
    <property type="project" value="TreeGrafter"/>
</dbReference>
<evidence type="ECO:0000256" key="3">
    <source>
        <dbReference type="ARBA" id="ARBA00022553"/>
    </source>
</evidence>
<evidence type="ECO:0000256" key="8">
    <source>
        <dbReference type="ARBA" id="ARBA00023157"/>
    </source>
</evidence>
<evidence type="ECO:0000313" key="14">
    <source>
        <dbReference type="Proteomes" id="UP000316079"/>
    </source>
</evidence>
<dbReference type="AlphaFoldDB" id="A0A553R0M4"/>
<dbReference type="PANTHER" id="PTHR14002:SF56">
    <property type="entry name" value="TRANSFORMING GROWTH FACTOR BETA RECEPTOR TYPE 3-LIKE ISOFORM X1"/>
    <property type="match status" value="1"/>
</dbReference>
<dbReference type="InterPro" id="IPR001507">
    <property type="entry name" value="ZP_dom"/>
</dbReference>
<accession>A0A553R0M4</accession>
<feature type="compositionally biased region" description="Basic and acidic residues" evidence="10">
    <location>
        <begin position="763"/>
        <end position="783"/>
    </location>
</feature>
<keyword evidence="8" id="KW-1015">Disulfide bond</keyword>
<dbReference type="GO" id="GO:0007179">
    <property type="term" value="P:transforming growth factor beta receptor signaling pathway"/>
    <property type="evidence" value="ECO:0007669"/>
    <property type="project" value="TreeGrafter"/>
</dbReference>
<evidence type="ECO:0000256" key="10">
    <source>
        <dbReference type="SAM" id="MobiDB-lite"/>
    </source>
</evidence>
<keyword evidence="6 11" id="KW-1133">Transmembrane helix</keyword>
<feature type="transmembrane region" description="Helical" evidence="11">
    <location>
        <begin position="913"/>
        <end position="935"/>
    </location>
</feature>